<dbReference type="InterPro" id="IPR008964">
    <property type="entry name" value="Invasin/intimin_cell_adhesion"/>
</dbReference>
<name>A0ABX4PVF1_9PSED</name>
<dbReference type="Gene3D" id="2.60.40.1080">
    <property type="match status" value="1"/>
</dbReference>
<keyword evidence="2" id="KW-1185">Reference proteome</keyword>
<dbReference type="Gene3D" id="2.60.40.10">
    <property type="entry name" value="Immunoglobulins"/>
    <property type="match status" value="1"/>
</dbReference>
<evidence type="ECO:0008006" key="3">
    <source>
        <dbReference type="Google" id="ProtNLM"/>
    </source>
</evidence>
<dbReference type="Proteomes" id="UP000232455">
    <property type="component" value="Unassembled WGS sequence"/>
</dbReference>
<gene>
    <name evidence="1" type="ORF">ATI02_1827</name>
</gene>
<dbReference type="SUPFAM" id="SSF49373">
    <property type="entry name" value="Invasin/intimin cell-adhesion fragments"/>
    <property type="match status" value="1"/>
</dbReference>
<dbReference type="EMBL" id="PHHE01000001">
    <property type="protein sequence ID" value="PKA69012.1"/>
    <property type="molecule type" value="Genomic_DNA"/>
</dbReference>
<reference evidence="1 2" key="1">
    <citation type="submission" date="2017-11" db="EMBL/GenBank/DDBJ databases">
        <title>Genome sequencing of a diverse group of Pseudomonas species.</title>
        <authorList>
            <person name="Loper J."/>
        </authorList>
    </citation>
    <scope>NUCLEOTIDE SEQUENCE [LARGE SCALE GENOMIC DNA]</scope>
    <source>
        <strain evidence="1 2">LMG 25716</strain>
    </source>
</reference>
<evidence type="ECO:0000313" key="2">
    <source>
        <dbReference type="Proteomes" id="UP000232455"/>
    </source>
</evidence>
<organism evidence="1 2">
    <name type="scientific">Pseudomonas baetica</name>
    <dbReference type="NCBI Taxonomy" id="674054"/>
    <lineage>
        <taxon>Bacteria</taxon>
        <taxon>Pseudomonadati</taxon>
        <taxon>Pseudomonadota</taxon>
        <taxon>Gammaproteobacteria</taxon>
        <taxon>Pseudomonadales</taxon>
        <taxon>Pseudomonadaceae</taxon>
        <taxon>Pseudomonas</taxon>
    </lineage>
</organism>
<sequence length="915" mass="98293">MTTSSSTDITLLRLYPPQILGQTERVKGADIGVSLTVSQLITDGLGAHVRIDPPTSGTLNRGDVVFLWLVGEVAFLSFFTVVDPDAVIWMRLPNGRLDHARINEVIYTIERNSANIATSEPPLKVLFNRFRPALKDRLTVPDGHSELIMVLSPELTNGVGADFVKATVCFSYPYCRAHDVITLKCNGETIHFTVDESLAPQPPHPGLPEPITVCYEVDRAYLDKARRLDNKLEFRFTVMDQLHNTVDPDAIWSAGQTVDEDLAGTRLPRAILLEQMADFPGDDEKTIELEKLAGGPLHVIVVTADKRFEAGDSILFAYIAKIPGQPDVVVPLTGTVEADAFGQKKPCIVKVANDKIPAGASVTVTYELRRPNGDLVGNSTPANATVTGAAPIQLTPVVLLAPATNPIDPLNNSTGVTVQATYLQALPGDKAQLVIAGAQPFLPVTLNPNKQADFRLDAKFLAERLGSDSRIIWQLIRDDKVIAESPEFILTVSAIKPEDPRFPTPTIIAVKDDRTLNLGSFAGGTRMLVAPWRLIAEGQPFWAWCEGTNSNGATVTEEIHNGVPIGSTNNQGGPVSREFLDKLADGSTIRVYVAVNFDGVVNRATRVVFPVRSYTVKALEDVKPTIESAKDSKGGDIAQNGTTTDTTITLTGTASKGQSVKILDGTTDHGDAIADASSGVWTKTITGLSLKAHSFTAKALYGTGQISGAWALTVVSRLVVDTTPLLLNGLNISMGFTGNMWPRSGNDPTGTSATRAAIGGVPPYTYESSDSSIASVDGKGTVRSEGNGLATIIAKDSSGQSITYNVTTSNVSTYLTGGPIRCDNFDSWVRSVGGKVIPKSTLDTHIPILNIKYVPSPPQPEWGYYFYVSQVSRDGSGRYWGQPLMITGQTSPTFSAPSTLIEQGTFVSRAFCQKQ</sequence>
<dbReference type="InterPro" id="IPR013783">
    <property type="entry name" value="Ig-like_fold"/>
</dbReference>
<protein>
    <recommendedName>
        <fullName evidence="3">Ig-like protein group 2</fullName>
    </recommendedName>
</protein>
<accession>A0ABX4PVF1</accession>
<proteinExistence type="predicted"/>
<dbReference type="RefSeq" id="WP_100846088.1">
    <property type="nucleotide sequence ID" value="NZ_PHHE01000001.1"/>
</dbReference>
<evidence type="ECO:0000313" key="1">
    <source>
        <dbReference type="EMBL" id="PKA69012.1"/>
    </source>
</evidence>
<comment type="caution">
    <text evidence="1">The sequence shown here is derived from an EMBL/GenBank/DDBJ whole genome shotgun (WGS) entry which is preliminary data.</text>
</comment>